<dbReference type="Proteomes" id="UP000029964">
    <property type="component" value="Unassembled WGS sequence"/>
</dbReference>
<dbReference type="AlphaFoldDB" id="A0A086TI56"/>
<sequence>MASVNPDLSNKSPDEIVQVEFSLRDDGIESKDPGSILSWHRGQGHRRTVVRRGNKHAREVGCYHATSSTYLPARVTTLDG</sequence>
<evidence type="ECO:0000256" key="1">
    <source>
        <dbReference type="SAM" id="MobiDB-lite"/>
    </source>
</evidence>
<dbReference type="HOGENOM" id="CLU_2589158_0_0_1"/>
<comment type="caution">
    <text evidence="2">The sequence shown here is derived from an EMBL/GenBank/DDBJ whole genome shotgun (WGS) entry which is preliminary data.</text>
</comment>
<feature type="region of interest" description="Disordered" evidence="1">
    <location>
        <begin position="34"/>
        <end position="53"/>
    </location>
</feature>
<name>A0A086TI56_HAPC1</name>
<proteinExistence type="predicted"/>
<evidence type="ECO:0000313" key="2">
    <source>
        <dbReference type="EMBL" id="KFH49038.1"/>
    </source>
</evidence>
<evidence type="ECO:0000313" key="3">
    <source>
        <dbReference type="Proteomes" id="UP000029964"/>
    </source>
</evidence>
<feature type="compositionally biased region" description="Basic residues" evidence="1">
    <location>
        <begin position="42"/>
        <end position="53"/>
    </location>
</feature>
<dbReference type="EMBL" id="JPKY01000001">
    <property type="protein sequence ID" value="KFH49038.1"/>
    <property type="molecule type" value="Genomic_DNA"/>
</dbReference>
<organism evidence="2 3">
    <name type="scientific">Hapsidospora chrysogenum (strain ATCC 11550 / CBS 779.69 / DSM 880 / IAM 14645 / JCM 23072 / IMI 49137)</name>
    <name type="common">Acremonium chrysogenum</name>
    <dbReference type="NCBI Taxonomy" id="857340"/>
    <lineage>
        <taxon>Eukaryota</taxon>
        <taxon>Fungi</taxon>
        <taxon>Dikarya</taxon>
        <taxon>Ascomycota</taxon>
        <taxon>Pezizomycotina</taxon>
        <taxon>Sordariomycetes</taxon>
        <taxon>Hypocreomycetidae</taxon>
        <taxon>Hypocreales</taxon>
        <taxon>Bionectriaceae</taxon>
        <taxon>Hapsidospora</taxon>
    </lineage>
</organism>
<keyword evidence="3" id="KW-1185">Reference proteome</keyword>
<gene>
    <name evidence="2" type="ORF">ACRE_001400</name>
</gene>
<protein>
    <submittedName>
        <fullName evidence="2">Uncharacterized protein</fullName>
    </submittedName>
</protein>
<reference evidence="3" key="1">
    <citation type="journal article" date="2014" name="Genome Announc.">
        <title>Genome sequence and annotation of Acremonium chrysogenum, producer of the beta-lactam antibiotic cephalosporin C.</title>
        <authorList>
            <person name="Terfehr D."/>
            <person name="Dahlmann T.A."/>
            <person name="Specht T."/>
            <person name="Zadra I."/>
            <person name="Kuernsteiner H."/>
            <person name="Kueck U."/>
        </authorList>
    </citation>
    <scope>NUCLEOTIDE SEQUENCE [LARGE SCALE GENOMIC DNA]</scope>
    <source>
        <strain evidence="3">ATCC 11550 / CBS 779.69 / DSM 880 / IAM 14645 / JCM 23072 / IMI 49137</strain>
    </source>
</reference>
<accession>A0A086TI56</accession>